<dbReference type="EMBL" id="JBJQND010000010">
    <property type="protein sequence ID" value="KAL3863939.1"/>
    <property type="molecule type" value="Genomic_DNA"/>
</dbReference>
<reference evidence="17 18" key="1">
    <citation type="submission" date="2024-11" db="EMBL/GenBank/DDBJ databases">
        <title>Chromosome-level genome assembly of the freshwater bivalve Anodonta woodiana.</title>
        <authorList>
            <person name="Chen X."/>
        </authorList>
    </citation>
    <scope>NUCLEOTIDE SEQUENCE [LARGE SCALE GENOMIC DNA]</scope>
    <source>
        <strain evidence="17">MN2024</strain>
        <tissue evidence="17">Gills</tissue>
    </source>
</reference>
<keyword evidence="9" id="KW-0496">Mitochondrion</keyword>
<evidence type="ECO:0000256" key="15">
    <source>
        <dbReference type="ARBA" id="ARBA00041701"/>
    </source>
</evidence>
<evidence type="ECO:0000256" key="8">
    <source>
        <dbReference type="ARBA" id="ARBA00023098"/>
    </source>
</evidence>
<keyword evidence="10 16" id="KW-0472">Membrane</keyword>
<accession>A0ABD3VQR9</accession>
<evidence type="ECO:0000256" key="4">
    <source>
        <dbReference type="ARBA" id="ARBA00022516"/>
    </source>
</evidence>
<protein>
    <recommendedName>
        <fullName evidence="14">Protein SERAC1</fullName>
    </recommendedName>
    <alternativeName>
        <fullName evidence="15">Serine active site-containing protein 1</fullName>
    </alternativeName>
</protein>
<dbReference type="GO" id="GO:0016020">
    <property type="term" value="C:membrane"/>
    <property type="evidence" value="ECO:0007669"/>
    <property type="project" value="UniProtKB-SubCell"/>
</dbReference>
<evidence type="ECO:0000256" key="3">
    <source>
        <dbReference type="ARBA" id="ARBA00004240"/>
    </source>
</evidence>
<organism evidence="17 18">
    <name type="scientific">Sinanodonta woodiana</name>
    <name type="common">Chinese pond mussel</name>
    <name type="synonym">Anodonta woodiana</name>
    <dbReference type="NCBI Taxonomy" id="1069815"/>
    <lineage>
        <taxon>Eukaryota</taxon>
        <taxon>Metazoa</taxon>
        <taxon>Spiralia</taxon>
        <taxon>Lophotrochozoa</taxon>
        <taxon>Mollusca</taxon>
        <taxon>Bivalvia</taxon>
        <taxon>Autobranchia</taxon>
        <taxon>Heteroconchia</taxon>
        <taxon>Palaeoheterodonta</taxon>
        <taxon>Unionida</taxon>
        <taxon>Unionoidea</taxon>
        <taxon>Unionidae</taxon>
        <taxon>Unioninae</taxon>
        <taxon>Sinanodonta</taxon>
    </lineage>
</organism>
<name>A0ABD3VQR9_SINWO</name>
<evidence type="ECO:0000256" key="11">
    <source>
        <dbReference type="ARBA" id="ARBA00023209"/>
    </source>
</evidence>
<evidence type="ECO:0000256" key="12">
    <source>
        <dbReference type="ARBA" id="ARBA00023264"/>
    </source>
</evidence>
<evidence type="ECO:0000256" key="2">
    <source>
        <dbReference type="ARBA" id="ARBA00004173"/>
    </source>
</evidence>
<evidence type="ECO:0000256" key="6">
    <source>
        <dbReference type="ARBA" id="ARBA00022824"/>
    </source>
</evidence>
<comment type="similarity">
    <text evidence="13">Belongs to the SERAC1 family.</text>
</comment>
<keyword evidence="12" id="KW-1208">Phospholipid metabolism</keyword>
<dbReference type="GO" id="GO:0005739">
    <property type="term" value="C:mitochondrion"/>
    <property type="evidence" value="ECO:0007669"/>
    <property type="project" value="UniProtKB-SubCell"/>
</dbReference>
<dbReference type="Proteomes" id="UP001634394">
    <property type="component" value="Unassembled WGS sequence"/>
</dbReference>
<keyword evidence="4" id="KW-0444">Lipid biosynthesis</keyword>
<dbReference type="Gene3D" id="3.40.50.1820">
    <property type="entry name" value="alpha/beta hydrolase"/>
    <property type="match status" value="1"/>
</dbReference>
<dbReference type="SUPFAM" id="SSF53474">
    <property type="entry name" value="alpha/beta-Hydrolases"/>
    <property type="match status" value="1"/>
</dbReference>
<comment type="subcellular location">
    <subcellularLocation>
        <location evidence="3">Endoplasmic reticulum</location>
    </subcellularLocation>
    <subcellularLocation>
        <location evidence="1">Membrane</location>
        <topology evidence="1">Single-pass membrane protein</topology>
    </subcellularLocation>
    <subcellularLocation>
        <location evidence="2">Mitochondrion</location>
    </subcellularLocation>
</comment>
<evidence type="ECO:0000256" key="7">
    <source>
        <dbReference type="ARBA" id="ARBA00022989"/>
    </source>
</evidence>
<dbReference type="GO" id="GO:0008654">
    <property type="term" value="P:phospholipid biosynthetic process"/>
    <property type="evidence" value="ECO:0007669"/>
    <property type="project" value="UniProtKB-KW"/>
</dbReference>
<evidence type="ECO:0000256" key="14">
    <source>
        <dbReference type="ARBA" id="ARBA00040991"/>
    </source>
</evidence>
<evidence type="ECO:0000256" key="16">
    <source>
        <dbReference type="SAM" id="Phobius"/>
    </source>
</evidence>
<dbReference type="AlphaFoldDB" id="A0ABD3VQR9"/>
<keyword evidence="18" id="KW-1185">Reference proteome</keyword>
<gene>
    <name evidence="17" type="ORF">ACJMK2_005660</name>
</gene>
<feature type="transmembrane region" description="Helical" evidence="16">
    <location>
        <begin position="48"/>
        <end position="70"/>
    </location>
</feature>
<evidence type="ECO:0000313" key="17">
    <source>
        <dbReference type="EMBL" id="KAL3863939.1"/>
    </source>
</evidence>
<dbReference type="SUPFAM" id="SSF48371">
    <property type="entry name" value="ARM repeat"/>
    <property type="match status" value="1"/>
</dbReference>
<evidence type="ECO:0000313" key="18">
    <source>
        <dbReference type="Proteomes" id="UP001634394"/>
    </source>
</evidence>
<evidence type="ECO:0000256" key="13">
    <source>
        <dbReference type="ARBA" id="ARBA00038024"/>
    </source>
</evidence>
<keyword evidence="7 16" id="KW-1133">Transmembrane helix</keyword>
<dbReference type="PANTHER" id="PTHR48182">
    <property type="entry name" value="PROTEIN SERAC1"/>
    <property type="match status" value="1"/>
</dbReference>
<dbReference type="InterPro" id="IPR011989">
    <property type="entry name" value="ARM-like"/>
</dbReference>
<keyword evidence="6" id="KW-0256">Endoplasmic reticulum</keyword>
<comment type="caution">
    <text evidence="17">The sequence shown here is derived from an EMBL/GenBank/DDBJ whole genome shotgun (WGS) entry which is preliminary data.</text>
</comment>
<evidence type="ECO:0000256" key="9">
    <source>
        <dbReference type="ARBA" id="ARBA00023128"/>
    </source>
</evidence>
<evidence type="ECO:0000256" key="10">
    <source>
        <dbReference type="ARBA" id="ARBA00023136"/>
    </source>
</evidence>
<dbReference type="Gene3D" id="1.25.10.10">
    <property type="entry name" value="Leucine-rich Repeat Variant"/>
    <property type="match status" value="1"/>
</dbReference>
<keyword evidence="5 16" id="KW-0812">Transmembrane</keyword>
<dbReference type="InterPro" id="IPR052374">
    <property type="entry name" value="SERAC1"/>
</dbReference>
<proteinExistence type="inferred from homology"/>
<evidence type="ECO:0000256" key="1">
    <source>
        <dbReference type="ARBA" id="ARBA00004167"/>
    </source>
</evidence>
<dbReference type="InterPro" id="IPR016024">
    <property type="entry name" value="ARM-type_fold"/>
</dbReference>
<dbReference type="PANTHER" id="PTHR48182:SF2">
    <property type="entry name" value="PROTEIN SERAC1"/>
    <property type="match status" value="1"/>
</dbReference>
<sequence length="691" mass="79565">MLRIIGLICRQRIIHNGFINKYPHINSWNRRPLSLKILHGYGTLSAKLLLKLGAGAVVTMIGMSGLFLWVEINEIDKRFRNMTTNVFELEKDSPYIYVSGDKKKKPKDKKASSFPMLKRLKRKVKKVIGEWTPWLQTESNDPWMLLNDAQSEDWSTHMTALKALVDHQWDDYQCRYIAQASDQRTYLGLARMSGTDFRLFRKLPRLPLAKKCIEDQFRILLSSLPKTGIDKCVKHFTSRALNEGNIDEERGGLWCFGGTGLEFTKSLSPVPDETVELFCLEALVQHSIVHHPDNCKEIVDLKGIQLLQRVYHVHGKSIVFRRLLAWIIGNLAIHKELHKDIIQGGWVTILRSWLFTKDVALYMHTTRALANLDQDNDHYGVYEDGIYLVHPPYRKMEPMFADVIFIHGLMGGPFKTWRQQDLRTGDKPLVIDEKIRETYTFCWPKDWLAKDCANTRILSISYDTDLSQWSSKCPFDIEKYCFMCLASDLNQRSRTKRSLILLEKLKKAGVGSRPTIWIGHSMGGLLIKEILRHAESYSEYSNMLQNTVGILFYSTPHKGSSLAKYSSQAKYLLYPSIEVQELNEESEQLKDLHKWFQQYVIDFNVPCLSFGETEKTPLGLNMSIVIVPPESSDPGVGEYHAIKANHLNICKPWDKESEIYNMTVKFIRKCLLKHMVDDIQSLLLGGTKKAS</sequence>
<dbReference type="InterPro" id="IPR029058">
    <property type="entry name" value="AB_hydrolase_fold"/>
</dbReference>
<evidence type="ECO:0000256" key="5">
    <source>
        <dbReference type="ARBA" id="ARBA00022692"/>
    </source>
</evidence>
<keyword evidence="8" id="KW-0443">Lipid metabolism</keyword>
<dbReference type="GO" id="GO:0005783">
    <property type="term" value="C:endoplasmic reticulum"/>
    <property type="evidence" value="ECO:0007669"/>
    <property type="project" value="UniProtKB-SubCell"/>
</dbReference>
<keyword evidence="11" id="KW-0594">Phospholipid biosynthesis</keyword>